<evidence type="ECO:0000256" key="9">
    <source>
        <dbReference type="SAM" id="MobiDB-lite"/>
    </source>
</evidence>
<dbReference type="AlphaFoldDB" id="A0A8B7CLZ2"/>
<evidence type="ECO:0000256" key="4">
    <source>
        <dbReference type="ARBA" id="ARBA00022692"/>
    </source>
</evidence>
<accession>A0A8B7CLZ2</accession>
<evidence type="ECO:0000256" key="5">
    <source>
        <dbReference type="ARBA" id="ARBA00022989"/>
    </source>
</evidence>
<keyword evidence="11" id="KW-1185">Reference proteome</keyword>
<feature type="transmembrane region" description="Helical" evidence="10">
    <location>
        <begin position="109"/>
        <end position="127"/>
    </location>
</feature>
<feature type="transmembrane region" description="Helical" evidence="10">
    <location>
        <begin position="83"/>
        <end position="103"/>
    </location>
</feature>
<keyword evidence="5 10" id="KW-1133">Transmembrane helix</keyword>
<dbReference type="GO" id="GO:0016020">
    <property type="term" value="C:membrane"/>
    <property type="evidence" value="ECO:0007669"/>
    <property type="project" value="UniProtKB-SubCell"/>
</dbReference>
<evidence type="ECO:0000256" key="3">
    <source>
        <dbReference type="ARBA" id="ARBA00022448"/>
    </source>
</evidence>
<evidence type="ECO:0000256" key="7">
    <source>
        <dbReference type="ARBA" id="ARBA00023136"/>
    </source>
</evidence>
<feature type="transmembrane region" description="Helical" evidence="10">
    <location>
        <begin position="53"/>
        <end position="71"/>
    </location>
</feature>
<evidence type="ECO:0000256" key="6">
    <source>
        <dbReference type="ARBA" id="ARBA00023065"/>
    </source>
</evidence>
<evidence type="ECO:0000256" key="1">
    <source>
        <dbReference type="ARBA" id="ARBA00004141"/>
    </source>
</evidence>
<dbReference type="Pfam" id="PF11744">
    <property type="entry name" value="ALMT"/>
    <property type="match status" value="1"/>
</dbReference>
<evidence type="ECO:0000256" key="10">
    <source>
        <dbReference type="SAM" id="Phobius"/>
    </source>
</evidence>
<comment type="subcellular location">
    <subcellularLocation>
        <location evidence="1">Membrane</location>
        <topology evidence="1">Multi-pass membrane protein</topology>
    </subcellularLocation>
</comment>
<organism evidence="11 12">
    <name type="scientific">Phoenix dactylifera</name>
    <name type="common">Date palm</name>
    <dbReference type="NCBI Taxonomy" id="42345"/>
    <lineage>
        <taxon>Eukaryota</taxon>
        <taxon>Viridiplantae</taxon>
        <taxon>Streptophyta</taxon>
        <taxon>Embryophyta</taxon>
        <taxon>Tracheophyta</taxon>
        <taxon>Spermatophyta</taxon>
        <taxon>Magnoliopsida</taxon>
        <taxon>Liliopsida</taxon>
        <taxon>Arecaceae</taxon>
        <taxon>Coryphoideae</taxon>
        <taxon>Phoeniceae</taxon>
        <taxon>Phoenix</taxon>
    </lineage>
</organism>
<protein>
    <submittedName>
        <fullName evidence="12">Aluminum-activated malate transporter 9-like</fullName>
    </submittedName>
</protein>
<dbReference type="GO" id="GO:0034220">
    <property type="term" value="P:monoatomic ion transmembrane transport"/>
    <property type="evidence" value="ECO:0007669"/>
    <property type="project" value="UniProtKB-KW"/>
</dbReference>
<keyword evidence="3" id="KW-0813">Transport</keyword>
<dbReference type="RefSeq" id="XP_008802052.2">
    <property type="nucleotide sequence ID" value="XM_008803830.3"/>
</dbReference>
<dbReference type="Proteomes" id="UP000228380">
    <property type="component" value="Unplaced"/>
</dbReference>
<keyword evidence="6" id="KW-0406">Ion transport</keyword>
<evidence type="ECO:0000313" key="11">
    <source>
        <dbReference type="Proteomes" id="UP000228380"/>
    </source>
</evidence>
<feature type="transmembrane region" description="Helical" evidence="10">
    <location>
        <begin position="193"/>
        <end position="215"/>
    </location>
</feature>
<dbReference type="KEGG" id="pda:103716004"/>
<feature type="transmembrane region" description="Helical" evidence="10">
    <location>
        <begin position="163"/>
        <end position="181"/>
    </location>
</feature>
<dbReference type="OrthoDB" id="68611at2759"/>
<proteinExistence type="inferred from homology"/>
<dbReference type="GO" id="GO:0015743">
    <property type="term" value="P:malate transport"/>
    <property type="evidence" value="ECO:0007669"/>
    <property type="project" value="InterPro"/>
</dbReference>
<evidence type="ECO:0000256" key="8">
    <source>
        <dbReference type="ARBA" id="ARBA00023303"/>
    </source>
</evidence>
<gene>
    <name evidence="12" type="primary">LOC103716004</name>
</gene>
<reference evidence="12" key="1">
    <citation type="submission" date="2025-08" db="UniProtKB">
        <authorList>
            <consortium name="RefSeq"/>
        </authorList>
    </citation>
    <scope>IDENTIFICATION</scope>
    <source>
        <tissue evidence="12">Young leaves</tissue>
    </source>
</reference>
<comment type="similarity">
    <text evidence="2">Belongs to the aromatic acid exporter (TC 2.A.85) family.</text>
</comment>
<keyword evidence="4 10" id="KW-0812">Transmembrane</keyword>
<name>A0A8B7CLZ2_PHODC</name>
<evidence type="ECO:0000256" key="2">
    <source>
        <dbReference type="ARBA" id="ARBA00007079"/>
    </source>
</evidence>
<keyword evidence="7 10" id="KW-0472">Membrane</keyword>
<dbReference type="GeneID" id="103716004"/>
<dbReference type="PANTHER" id="PTHR31086">
    <property type="entry name" value="ALUMINUM-ACTIVATED MALATE TRANSPORTER 10"/>
    <property type="match status" value="1"/>
</dbReference>
<feature type="region of interest" description="Disordered" evidence="9">
    <location>
        <begin position="427"/>
        <end position="446"/>
    </location>
</feature>
<keyword evidence="8" id="KW-0407">Ion channel</keyword>
<sequence length="529" mass="59159">MNGKNGCIKIDVTLSPNAVLPGFLKKSSVGKDFILSKWVRDVWGFAREDTNRAIFALKVGLAMLLVSLLILVRAPFKVFGTNIIWSILTVGIMFEYTVGATFNRGFNRAVGSLLAGIFAIMVIEIAVHSGHVAEPYVIGLSIFLVGAITSFMKLWPSLVPYEYGFRVTLFTYCLIIVSGYRMGNPMRTAMERLYSIAIGGLVAILVNVLICPMWAGEQLHKELVNSFNSVADSLEECVQKYLRDDGSDHPEFSKTVIDEFPDEPAYKKCRETLNEAARLDSLASSAKWEPPHGRFWHFSYPWSEYIKVAAVLRHCAYEMIALHGCLHSEIQAPYNLRITFQSEILDATSQAAELLRSLGNDISNMRCSLHPSLLKRLHSSTGCLQRSIDLHSYLLTSTHNFYDRPAKPTDKLSNTLTLEDFSGLFTKVSSDGEPNPNPAVPTQAESYHETMRKQQRRLYSWPSREVDDFEDGGVDTDMIPRMRALESTAALSLATFTSLLIEFVARLDHLVDAVDALAKMAKFKRESAS</sequence>
<dbReference type="InterPro" id="IPR020966">
    <property type="entry name" value="ALMT"/>
</dbReference>
<evidence type="ECO:0000313" key="12">
    <source>
        <dbReference type="RefSeq" id="XP_008802052.2"/>
    </source>
</evidence>